<keyword evidence="2" id="KW-0472">Membrane</keyword>
<reference evidence="5" key="1">
    <citation type="submission" date="2016-06" db="UniProtKB">
        <authorList>
            <consortium name="WormBaseParasite"/>
        </authorList>
    </citation>
    <scope>IDENTIFICATION</scope>
</reference>
<evidence type="ECO:0000313" key="3">
    <source>
        <dbReference type="EMBL" id="VDO47930.1"/>
    </source>
</evidence>
<organism evidence="5">
    <name type="scientific">Onchocerca flexuosa</name>
    <dbReference type="NCBI Taxonomy" id="387005"/>
    <lineage>
        <taxon>Eukaryota</taxon>
        <taxon>Metazoa</taxon>
        <taxon>Ecdysozoa</taxon>
        <taxon>Nematoda</taxon>
        <taxon>Chromadorea</taxon>
        <taxon>Rhabditida</taxon>
        <taxon>Spirurina</taxon>
        <taxon>Spiruromorpha</taxon>
        <taxon>Filarioidea</taxon>
        <taxon>Onchocercidae</taxon>
        <taxon>Onchocerca</taxon>
    </lineage>
</organism>
<dbReference type="WBParaSite" id="OFLC_0000679001-mRNA-1">
    <property type="protein sequence ID" value="OFLC_0000679001-mRNA-1"/>
    <property type="gene ID" value="OFLC_0000679001"/>
</dbReference>
<keyword evidence="4" id="KW-1185">Reference proteome</keyword>
<dbReference type="EMBL" id="UZAJ01006665">
    <property type="protein sequence ID" value="VDO47930.1"/>
    <property type="molecule type" value="Genomic_DNA"/>
</dbReference>
<dbReference type="Proteomes" id="UP000267606">
    <property type="component" value="Unassembled WGS sequence"/>
</dbReference>
<sequence>MKEFKATVNQESENNAIKNNAKPDRTNRTNLLVMLFFTLIITDVIYIRESRNNG</sequence>
<keyword evidence="2" id="KW-1133">Transmembrane helix</keyword>
<name>A0A183HH29_9BILA</name>
<evidence type="ECO:0000256" key="2">
    <source>
        <dbReference type="SAM" id="Phobius"/>
    </source>
</evidence>
<keyword evidence="2" id="KW-0812">Transmembrane</keyword>
<reference evidence="3 4" key="2">
    <citation type="submission" date="2018-11" db="EMBL/GenBank/DDBJ databases">
        <authorList>
            <consortium name="Pathogen Informatics"/>
        </authorList>
    </citation>
    <scope>NUCLEOTIDE SEQUENCE [LARGE SCALE GENOMIC DNA]</scope>
</reference>
<evidence type="ECO:0000313" key="4">
    <source>
        <dbReference type="Proteomes" id="UP000267606"/>
    </source>
</evidence>
<proteinExistence type="predicted"/>
<gene>
    <name evidence="3" type="ORF">OFLC_LOCUS6792</name>
</gene>
<dbReference type="AlphaFoldDB" id="A0A183HH29"/>
<feature type="compositionally biased region" description="Polar residues" evidence="1">
    <location>
        <begin position="7"/>
        <end position="18"/>
    </location>
</feature>
<evidence type="ECO:0000256" key="1">
    <source>
        <dbReference type="SAM" id="MobiDB-lite"/>
    </source>
</evidence>
<feature type="transmembrane region" description="Helical" evidence="2">
    <location>
        <begin position="29"/>
        <end position="47"/>
    </location>
</feature>
<feature type="region of interest" description="Disordered" evidence="1">
    <location>
        <begin position="1"/>
        <end position="23"/>
    </location>
</feature>
<protein>
    <submittedName>
        <fullName evidence="5">Transposase</fullName>
    </submittedName>
</protein>
<evidence type="ECO:0000313" key="5">
    <source>
        <dbReference type="WBParaSite" id="OFLC_0000679001-mRNA-1"/>
    </source>
</evidence>
<accession>A0A183HH29</accession>